<dbReference type="EMBL" id="KB445550">
    <property type="protein sequence ID" value="EMD01167.1"/>
    <property type="molecule type" value="Genomic_DNA"/>
</dbReference>
<name>M2MW17_BAUPA</name>
<accession>M2MW17</accession>
<proteinExistence type="predicted"/>
<dbReference type="GeneID" id="19110967"/>
<keyword evidence="2" id="KW-1185">Reference proteome</keyword>
<evidence type="ECO:0000313" key="2">
    <source>
        <dbReference type="Proteomes" id="UP000011761"/>
    </source>
</evidence>
<dbReference type="AlphaFoldDB" id="M2MW17"/>
<dbReference type="KEGG" id="bcom:BAUCODRAFT_29578"/>
<sequence length="88" mass="9355">MEDMDGTMIDVMDGGMGVGGMTVAMDTEAEAEAVMEGMGRVVRVVVGGTSNTDRYTAQTEKGSCCKSKCVRARELCEMVRLRCCTSTG</sequence>
<dbReference type="HOGENOM" id="CLU_2468686_0_0_1"/>
<dbReference type="RefSeq" id="XP_007672351.1">
    <property type="nucleotide sequence ID" value="XM_007674161.1"/>
</dbReference>
<evidence type="ECO:0000313" key="1">
    <source>
        <dbReference type="EMBL" id="EMD01167.1"/>
    </source>
</evidence>
<dbReference type="Proteomes" id="UP000011761">
    <property type="component" value="Unassembled WGS sequence"/>
</dbReference>
<organism evidence="1 2">
    <name type="scientific">Baudoinia panamericana (strain UAMH 10762)</name>
    <name type="common">Angels' share fungus</name>
    <name type="synonym">Baudoinia compniacensis (strain UAMH 10762)</name>
    <dbReference type="NCBI Taxonomy" id="717646"/>
    <lineage>
        <taxon>Eukaryota</taxon>
        <taxon>Fungi</taxon>
        <taxon>Dikarya</taxon>
        <taxon>Ascomycota</taxon>
        <taxon>Pezizomycotina</taxon>
        <taxon>Dothideomycetes</taxon>
        <taxon>Dothideomycetidae</taxon>
        <taxon>Mycosphaerellales</taxon>
        <taxon>Teratosphaeriaceae</taxon>
        <taxon>Baudoinia</taxon>
    </lineage>
</organism>
<gene>
    <name evidence="1" type="ORF">BAUCODRAFT_29578</name>
</gene>
<reference evidence="1 2" key="1">
    <citation type="journal article" date="2012" name="PLoS Pathog.">
        <title>Diverse lifestyles and strategies of plant pathogenesis encoded in the genomes of eighteen Dothideomycetes fungi.</title>
        <authorList>
            <person name="Ohm R.A."/>
            <person name="Feau N."/>
            <person name="Henrissat B."/>
            <person name="Schoch C.L."/>
            <person name="Horwitz B.A."/>
            <person name="Barry K.W."/>
            <person name="Condon B.J."/>
            <person name="Copeland A.C."/>
            <person name="Dhillon B."/>
            <person name="Glaser F."/>
            <person name="Hesse C.N."/>
            <person name="Kosti I."/>
            <person name="LaButti K."/>
            <person name="Lindquist E.A."/>
            <person name="Lucas S."/>
            <person name="Salamov A.A."/>
            <person name="Bradshaw R.E."/>
            <person name="Ciuffetti L."/>
            <person name="Hamelin R.C."/>
            <person name="Kema G.H.J."/>
            <person name="Lawrence C."/>
            <person name="Scott J.A."/>
            <person name="Spatafora J.W."/>
            <person name="Turgeon B.G."/>
            <person name="de Wit P.J.G.M."/>
            <person name="Zhong S."/>
            <person name="Goodwin S.B."/>
            <person name="Grigoriev I.V."/>
        </authorList>
    </citation>
    <scope>NUCLEOTIDE SEQUENCE [LARGE SCALE GENOMIC DNA]</scope>
    <source>
        <strain evidence="1 2">UAMH 10762</strain>
    </source>
</reference>
<protein>
    <submittedName>
        <fullName evidence="1">Uncharacterized protein</fullName>
    </submittedName>
</protein>